<dbReference type="InterPro" id="IPR011335">
    <property type="entry name" value="Restrct_endonuc-II-like"/>
</dbReference>
<name>A0A450XH07_9GAMM</name>
<protein>
    <submittedName>
        <fullName evidence="2">Restriction endonuclease</fullName>
    </submittedName>
</protein>
<keyword evidence="2" id="KW-0378">Hydrolase</keyword>
<feature type="domain" description="Putative restriction endonuclease" evidence="1">
    <location>
        <begin position="18"/>
        <end position="161"/>
    </location>
</feature>
<keyword evidence="2" id="KW-0255">Endonuclease</keyword>
<sequence length="175" mass="18897">MYREQQIPPNGPLTADQICESDRLELSEGYPIYCAPAGVRHGKHHATGALVLGSDPDVEWSAVDAGFEISKRTMRAPDVSVAPPPLTEENSGWAPGVPPLAVEYADKGQNEAELQIKIKQLLAAGTRYIRVVRLIGPQRIEVYTKEGQPKRILSATDHLEAPGVVAQSHSGACPI</sequence>
<gene>
    <name evidence="2" type="ORF">BECKMB1821G_GA0114241_10397</name>
</gene>
<organism evidence="2">
    <name type="scientific">Candidatus Kentrum sp. MB</name>
    <dbReference type="NCBI Taxonomy" id="2138164"/>
    <lineage>
        <taxon>Bacteria</taxon>
        <taxon>Pseudomonadati</taxon>
        <taxon>Pseudomonadota</taxon>
        <taxon>Gammaproteobacteria</taxon>
        <taxon>Candidatus Kentrum</taxon>
    </lineage>
</organism>
<proteinExistence type="predicted"/>
<dbReference type="InterPro" id="IPR008538">
    <property type="entry name" value="Uma2"/>
</dbReference>
<reference evidence="2" key="1">
    <citation type="submission" date="2019-02" db="EMBL/GenBank/DDBJ databases">
        <authorList>
            <person name="Gruber-Vodicka R. H."/>
            <person name="Seah K. B. B."/>
        </authorList>
    </citation>
    <scope>NUCLEOTIDE SEQUENCE</scope>
    <source>
        <strain evidence="2">BECK_BZ197</strain>
    </source>
</reference>
<dbReference type="EMBL" id="CAADFO010000039">
    <property type="protein sequence ID" value="VFK28595.1"/>
    <property type="molecule type" value="Genomic_DNA"/>
</dbReference>
<dbReference type="CDD" id="cd06260">
    <property type="entry name" value="DUF820-like"/>
    <property type="match status" value="1"/>
</dbReference>
<dbReference type="Gene3D" id="3.90.1570.10">
    <property type="entry name" value="tt1808, chain A"/>
    <property type="match status" value="1"/>
</dbReference>
<keyword evidence="2" id="KW-0540">Nuclease</keyword>
<dbReference type="GO" id="GO:0004519">
    <property type="term" value="F:endonuclease activity"/>
    <property type="evidence" value="ECO:0007669"/>
    <property type="project" value="UniProtKB-KW"/>
</dbReference>
<dbReference type="SUPFAM" id="SSF52980">
    <property type="entry name" value="Restriction endonuclease-like"/>
    <property type="match status" value="1"/>
</dbReference>
<dbReference type="AlphaFoldDB" id="A0A450XH07"/>
<evidence type="ECO:0000259" key="1">
    <source>
        <dbReference type="Pfam" id="PF05685"/>
    </source>
</evidence>
<accession>A0A450XH07</accession>
<dbReference type="InterPro" id="IPR012296">
    <property type="entry name" value="Nuclease_put_TT1808"/>
</dbReference>
<evidence type="ECO:0000313" key="2">
    <source>
        <dbReference type="EMBL" id="VFK28595.1"/>
    </source>
</evidence>
<dbReference type="Pfam" id="PF05685">
    <property type="entry name" value="Uma2"/>
    <property type="match status" value="1"/>
</dbReference>